<dbReference type="PANTHER" id="PTHR40448:SF1">
    <property type="entry name" value="TWO-COMPONENT SENSOR HISTIDINE KINASE"/>
    <property type="match status" value="1"/>
</dbReference>
<dbReference type="OrthoDB" id="9813149at2"/>
<keyword evidence="5" id="KW-1185">Reference proteome</keyword>
<evidence type="ECO:0000259" key="3">
    <source>
        <dbReference type="Pfam" id="PF14501"/>
    </source>
</evidence>
<dbReference type="STRING" id="1619234.SAMN05421730_1007100"/>
<feature type="transmembrane region" description="Helical" evidence="2">
    <location>
        <begin position="12"/>
        <end position="29"/>
    </location>
</feature>
<keyword evidence="2" id="KW-1133">Transmembrane helix</keyword>
<dbReference type="Pfam" id="PF14501">
    <property type="entry name" value="HATPase_c_5"/>
    <property type="match status" value="1"/>
</dbReference>
<dbReference type="GO" id="GO:0042802">
    <property type="term" value="F:identical protein binding"/>
    <property type="evidence" value="ECO:0007669"/>
    <property type="project" value="TreeGrafter"/>
</dbReference>
<dbReference type="RefSeq" id="WP_091232646.1">
    <property type="nucleotide sequence ID" value="NZ_FMKA01000007.1"/>
</dbReference>
<sequence length="438" mass="50510">MREINWVNTPGYYYAIAYWLASYLIILTAPKRQERKKRGISMILCGVLLVSIMTATHGSSEKLFIPFMVLYFFMMGAAVYYNCAYDLKTAVYFTARAFIIGEFAASLEWQIIFFLVNYFDIPLNYLVDMAFLVAVHGIVFTIMYQLEKKNQDVNRNITINRKEFFSALTIAVAVFAVSNLSYVLQKSPFSSRFVLEIFIIRTLVDLGGVAILYAYHIQLGELKTRFEVHKLQEMLNMQYNNYMMLEKSISAVNQKYHDLKYQIAILKQGIHAEEGKEYLEQMEREIKSYEAQNKTGNKVLDTILTGKSLYCQDSWIELTSVVDGKELEFMDPMDISTLFGNILDNAIESVSRIEHKEKRLIHLAVVRQKGFLRIRAENCYQDELVFENGLPVTTKKDKNYHGFGLKSIQNTIKKYNGSVAISAKDGWFELRILIPLAG</sequence>
<dbReference type="CDD" id="cd16935">
    <property type="entry name" value="HATPase_AgrC-ComD-like"/>
    <property type="match status" value="1"/>
</dbReference>
<dbReference type="Gene3D" id="3.30.565.10">
    <property type="entry name" value="Histidine kinase-like ATPase, C-terminal domain"/>
    <property type="match status" value="1"/>
</dbReference>
<feature type="coiled-coil region" evidence="1">
    <location>
        <begin position="272"/>
        <end position="299"/>
    </location>
</feature>
<keyword evidence="2" id="KW-0812">Transmembrane</keyword>
<dbReference type="SUPFAM" id="SSF55874">
    <property type="entry name" value="ATPase domain of HSP90 chaperone/DNA topoisomerase II/histidine kinase"/>
    <property type="match status" value="1"/>
</dbReference>
<organism evidence="4 5">
    <name type="scientific">Anaerobium acetethylicum</name>
    <dbReference type="NCBI Taxonomy" id="1619234"/>
    <lineage>
        <taxon>Bacteria</taxon>
        <taxon>Bacillati</taxon>
        <taxon>Bacillota</taxon>
        <taxon>Clostridia</taxon>
        <taxon>Lachnospirales</taxon>
        <taxon>Lachnospiraceae</taxon>
        <taxon>Anaerobium</taxon>
    </lineage>
</organism>
<feature type="transmembrane region" description="Helical" evidence="2">
    <location>
        <begin position="197"/>
        <end position="215"/>
    </location>
</feature>
<dbReference type="EMBL" id="FMKA01000007">
    <property type="protein sequence ID" value="SCP97002.1"/>
    <property type="molecule type" value="Genomic_DNA"/>
</dbReference>
<evidence type="ECO:0000256" key="2">
    <source>
        <dbReference type="SAM" id="Phobius"/>
    </source>
</evidence>
<feature type="domain" description="Sensor histidine kinase NatK-like C-terminal" evidence="3">
    <location>
        <begin position="330"/>
        <end position="435"/>
    </location>
</feature>
<feature type="transmembrane region" description="Helical" evidence="2">
    <location>
        <begin position="64"/>
        <end position="85"/>
    </location>
</feature>
<gene>
    <name evidence="4" type="ORF">SAMN05421730_1007100</name>
</gene>
<accession>A0A1D3TSW3</accession>
<feature type="transmembrane region" description="Helical" evidence="2">
    <location>
        <begin position="97"/>
        <end position="119"/>
    </location>
</feature>
<feature type="transmembrane region" description="Helical" evidence="2">
    <location>
        <begin position="125"/>
        <end position="144"/>
    </location>
</feature>
<evidence type="ECO:0000313" key="4">
    <source>
        <dbReference type="EMBL" id="SCP97002.1"/>
    </source>
</evidence>
<name>A0A1D3TSW3_9FIRM</name>
<dbReference type="InterPro" id="IPR036890">
    <property type="entry name" value="HATPase_C_sf"/>
</dbReference>
<reference evidence="4 5" key="1">
    <citation type="submission" date="2016-09" db="EMBL/GenBank/DDBJ databases">
        <authorList>
            <person name="Capua I."/>
            <person name="De Benedictis P."/>
            <person name="Joannis T."/>
            <person name="Lombin L.H."/>
            <person name="Cattoli G."/>
        </authorList>
    </citation>
    <scope>NUCLEOTIDE SEQUENCE [LARGE SCALE GENOMIC DNA]</scope>
    <source>
        <strain evidence="4 5">GluBS11</strain>
    </source>
</reference>
<proteinExistence type="predicted"/>
<feature type="transmembrane region" description="Helical" evidence="2">
    <location>
        <begin position="41"/>
        <end position="58"/>
    </location>
</feature>
<dbReference type="InterPro" id="IPR032834">
    <property type="entry name" value="NatK-like_C"/>
</dbReference>
<dbReference type="AlphaFoldDB" id="A0A1D3TSW3"/>
<keyword evidence="1" id="KW-0175">Coiled coil</keyword>
<feature type="transmembrane region" description="Helical" evidence="2">
    <location>
        <begin position="164"/>
        <end position="185"/>
    </location>
</feature>
<protein>
    <submittedName>
        <fullName evidence="4">GHKL domain-containing protein</fullName>
    </submittedName>
</protein>
<evidence type="ECO:0000313" key="5">
    <source>
        <dbReference type="Proteomes" id="UP000199315"/>
    </source>
</evidence>
<evidence type="ECO:0000256" key="1">
    <source>
        <dbReference type="SAM" id="Coils"/>
    </source>
</evidence>
<keyword evidence="2" id="KW-0472">Membrane</keyword>
<dbReference type="PANTHER" id="PTHR40448">
    <property type="entry name" value="TWO-COMPONENT SENSOR HISTIDINE KINASE"/>
    <property type="match status" value="1"/>
</dbReference>
<dbReference type="Proteomes" id="UP000199315">
    <property type="component" value="Unassembled WGS sequence"/>
</dbReference>